<feature type="region of interest" description="Disordered" evidence="1">
    <location>
        <begin position="1"/>
        <end position="43"/>
    </location>
</feature>
<protein>
    <submittedName>
        <fullName evidence="2">Uncharacterized protein</fullName>
    </submittedName>
</protein>
<accession>A0ABR0C4W2</accession>
<reference evidence="2 3" key="1">
    <citation type="journal article" date="2024" name="Microbiol. Resour. Announc.">
        <title>Genome annotations for the ascomycete fungi Trichoderma harzianum, Trichoderma aggressivum, and Purpureocillium lilacinum.</title>
        <authorList>
            <person name="Beijen E.P.W."/>
            <person name="Ohm R.A."/>
        </authorList>
    </citation>
    <scope>NUCLEOTIDE SEQUENCE [LARGE SCALE GENOMIC DNA]</scope>
    <source>
        <strain evidence="2 3">CBS 150709</strain>
    </source>
</reference>
<dbReference type="Proteomes" id="UP001287286">
    <property type="component" value="Unassembled WGS sequence"/>
</dbReference>
<proteinExistence type="predicted"/>
<evidence type="ECO:0000313" key="2">
    <source>
        <dbReference type="EMBL" id="KAK4091436.1"/>
    </source>
</evidence>
<evidence type="ECO:0000313" key="3">
    <source>
        <dbReference type="Proteomes" id="UP001287286"/>
    </source>
</evidence>
<sequence length="358" mass="38738">MGTLPAQALAGGNERTDETGSSMASRRAHSPDGSQITLASKTGSQRGHLHISLETVVAVGQTFQDSDALSSRLGVLAWSSLARERERVSRGDERAIMAEVKTQARVAAGEKQDNSRWARSSLTPCQHLQRYPAARGVTFAAGPMDGARWPGLVGFERRCGLGVVAKALRSSLLELSTAFAALWVRCMDVDRRTVRKTLVDEQRARTTGGAKSHCVQQLGVATDNVEADPHSLSLPGQINRPSCGTRAHSSSWTGGLIMAFGVPSVCRLEIDASQDRCRHAPTGKPSTLWNRGAIQWTGCVMMCCRNRPPKADECPERAGQLADDPNPVSCSSRLRTRAKTRRNRRNNSPPSEALGFRS</sequence>
<evidence type="ECO:0000256" key="1">
    <source>
        <dbReference type="SAM" id="MobiDB-lite"/>
    </source>
</evidence>
<feature type="compositionally biased region" description="Polar residues" evidence="1">
    <location>
        <begin position="32"/>
        <end position="43"/>
    </location>
</feature>
<comment type="caution">
    <text evidence="2">The sequence shown here is derived from an EMBL/GenBank/DDBJ whole genome shotgun (WGS) entry which is preliminary data.</text>
</comment>
<dbReference type="EMBL" id="JAWRVI010000012">
    <property type="protein sequence ID" value="KAK4091436.1"/>
    <property type="molecule type" value="Genomic_DNA"/>
</dbReference>
<keyword evidence="3" id="KW-1185">Reference proteome</keyword>
<feature type="compositionally biased region" description="Basic residues" evidence="1">
    <location>
        <begin position="334"/>
        <end position="345"/>
    </location>
</feature>
<feature type="region of interest" description="Disordered" evidence="1">
    <location>
        <begin position="314"/>
        <end position="358"/>
    </location>
</feature>
<organism evidence="2 3">
    <name type="scientific">Purpureocillium lilacinum</name>
    <name type="common">Paecilomyces lilacinus</name>
    <dbReference type="NCBI Taxonomy" id="33203"/>
    <lineage>
        <taxon>Eukaryota</taxon>
        <taxon>Fungi</taxon>
        <taxon>Dikarya</taxon>
        <taxon>Ascomycota</taxon>
        <taxon>Pezizomycotina</taxon>
        <taxon>Sordariomycetes</taxon>
        <taxon>Hypocreomycetidae</taxon>
        <taxon>Hypocreales</taxon>
        <taxon>Ophiocordycipitaceae</taxon>
        <taxon>Purpureocillium</taxon>
    </lineage>
</organism>
<gene>
    <name evidence="2" type="ORF">Purlil1_4450</name>
</gene>
<name>A0ABR0C4W2_PURLI</name>